<evidence type="ECO:0000313" key="3">
    <source>
        <dbReference type="Proteomes" id="UP000029839"/>
    </source>
</evidence>
<name>A0A0A0BMW1_9CELL</name>
<dbReference type="Gene3D" id="1.25.40.10">
    <property type="entry name" value="Tetratricopeptide repeat domain"/>
    <property type="match status" value="1"/>
</dbReference>
<keyword evidence="3" id="KW-1185">Reference proteome</keyword>
<comment type="caution">
    <text evidence="2">The sequence shown here is derived from an EMBL/GenBank/DDBJ whole genome shotgun (WGS) entry which is preliminary data.</text>
</comment>
<dbReference type="Pfam" id="PF03704">
    <property type="entry name" value="BTAD"/>
    <property type="match status" value="1"/>
</dbReference>
<protein>
    <submittedName>
        <fullName evidence="2">SARP family transcriptional regulator</fullName>
    </submittedName>
</protein>
<dbReference type="InterPro" id="IPR005158">
    <property type="entry name" value="BTAD"/>
</dbReference>
<dbReference type="SUPFAM" id="SSF48452">
    <property type="entry name" value="TPR-like"/>
    <property type="match status" value="1"/>
</dbReference>
<proteinExistence type="predicted"/>
<organism evidence="2 3">
    <name type="scientific">Cellulomonas carbonis T26</name>
    <dbReference type="NCBI Taxonomy" id="947969"/>
    <lineage>
        <taxon>Bacteria</taxon>
        <taxon>Bacillati</taxon>
        <taxon>Actinomycetota</taxon>
        <taxon>Actinomycetes</taxon>
        <taxon>Micrococcales</taxon>
        <taxon>Cellulomonadaceae</taxon>
        <taxon>Cellulomonas</taxon>
    </lineage>
</organism>
<dbReference type="InterPro" id="IPR036388">
    <property type="entry name" value="WH-like_DNA-bd_sf"/>
</dbReference>
<dbReference type="PANTHER" id="PTHR35807">
    <property type="entry name" value="TRANSCRIPTIONAL REGULATOR REDD-RELATED"/>
    <property type="match status" value="1"/>
</dbReference>
<dbReference type="AlphaFoldDB" id="A0A0A0BMW1"/>
<evidence type="ECO:0000259" key="1">
    <source>
        <dbReference type="SMART" id="SM01043"/>
    </source>
</evidence>
<gene>
    <name evidence="2" type="ORF">N868_04625</name>
</gene>
<dbReference type="InterPro" id="IPR051677">
    <property type="entry name" value="AfsR-DnrI-RedD_regulator"/>
</dbReference>
<evidence type="ECO:0000313" key="2">
    <source>
        <dbReference type="EMBL" id="KGM09047.1"/>
    </source>
</evidence>
<reference evidence="2 3" key="1">
    <citation type="submission" date="2013-08" db="EMBL/GenBank/DDBJ databases">
        <title>Genome sequencing of Cellulomonas carbonis T26.</title>
        <authorList>
            <person name="Chen F."/>
            <person name="Li Y."/>
            <person name="Wang G."/>
        </authorList>
    </citation>
    <scope>NUCLEOTIDE SEQUENCE [LARGE SCALE GENOMIC DNA]</scope>
    <source>
        <strain evidence="2 3">T26</strain>
    </source>
</reference>
<dbReference type="Gene3D" id="1.10.10.10">
    <property type="entry name" value="Winged helix-like DNA-binding domain superfamily/Winged helix DNA-binding domain"/>
    <property type="match status" value="1"/>
</dbReference>
<dbReference type="Proteomes" id="UP000029839">
    <property type="component" value="Unassembled WGS sequence"/>
</dbReference>
<feature type="domain" description="Bacterial transcriptional activator" evidence="1">
    <location>
        <begin position="87"/>
        <end position="225"/>
    </location>
</feature>
<dbReference type="SMART" id="SM01043">
    <property type="entry name" value="BTAD"/>
    <property type="match status" value="1"/>
</dbReference>
<dbReference type="EMBL" id="AXCY01000126">
    <property type="protein sequence ID" value="KGM09047.1"/>
    <property type="molecule type" value="Genomic_DNA"/>
</dbReference>
<dbReference type="InterPro" id="IPR011990">
    <property type="entry name" value="TPR-like_helical_dom_sf"/>
</dbReference>
<sequence>MRLLGGFQLWHGARDVVLPPAAQRLVARVALLRRHARAVLAGELWPDVGETRAHANLRTCLWQVRRACPGLLVQGGDVLTIGADVDVDVHRAQALALDVLRDAGAVPTDALLTNLHALELLPGWYEDWVLAERERDRQLRLHALELSAHELVRRGLPGAAMLAALAAVQLEPLRESAQRAVIEVHLSEGNVAEALDRYRSYRTTILAEVGLEPTLSLQQMLGVAAPGLVRPRPLERPLAPPNGHRAR</sequence>
<accession>A0A0A0BMW1</accession>
<reference evidence="2 3" key="2">
    <citation type="journal article" date="2015" name="Stand. Genomic Sci.">
        <title>Draft genome sequence of Cellulomonas carbonis T26(T) and comparative analysis of six Cellulomonas genomes.</title>
        <authorList>
            <person name="Zhuang W."/>
            <person name="Zhang S."/>
            <person name="Xia X."/>
            <person name="Wang G."/>
        </authorList>
    </citation>
    <scope>NUCLEOTIDE SEQUENCE [LARGE SCALE GENOMIC DNA]</scope>
    <source>
        <strain evidence="2 3">T26</strain>
    </source>
</reference>